<keyword evidence="3" id="KW-1185">Reference proteome</keyword>
<name>A0A7W6E7L5_9HYPH</name>
<dbReference type="AlphaFoldDB" id="A0A7W6E7L5"/>
<gene>
    <name evidence="2" type="ORF">GGR04_000009</name>
</gene>
<protein>
    <submittedName>
        <fullName evidence="2">Uncharacterized protein</fullName>
    </submittedName>
</protein>
<comment type="caution">
    <text evidence="2">The sequence shown here is derived from an EMBL/GenBank/DDBJ whole genome shotgun (WGS) entry which is preliminary data.</text>
</comment>
<dbReference type="RefSeq" id="WP_183196613.1">
    <property type="nucleotide sequence ID" value="NZ_JBHLXI010000036.1"/>
</dbReference>
<dbReference type="Proteomes" id="UP000542776">
    <property type="component" value="Unassembled WGS sequence"/>
</dbReference>
<accession>A0A7W6E7L5</accession>
<feature type="region of interest" description="Disordered" evidence="1">
    <location>
        <begin position="14"/>
        <end position="61"/>
    </location>
</feature>
<proteinExistence type="predicted"/>
<reference evidence="2 3" key="1">
    <citation type="submission" date="2020-08" db="EMBL/GenBank/DDBJ databases">
        <title>Genomic Encyclopedia of Type Strains, Phase IV (KMG-IV): sequencing the most valuable type-strain genomes for metagenomic binning, comparative biology and taxonomic classification.</title>
        <authorList>
            <person name="Goeker M."/>
        </authorList>
    </citation>
    <scope>NUCLEOTIDE SEQUENCE [LARGE SCALE GENOMIC DNA]</scope>
    <source>
        <strain evidence="2 3">DSM 102238</strain>
    </source>
</reference>
<dbReference type="EMBL" id="JACIEK010000001">
    <property type="protein sequence ID" value="MBB3996188.1"/>
    <property type="molecule type" value="Genomic_DNA"/>
</dbReference>
<feature type="compositionally biased region" description="Low complexity" evidence="1">
    <location>
        <begin position="31"/>
        <end position="47"/>
    </location>
</feature>
<evidence type="ECO:0000313" key="3">
    <source>
        <dbReference type="Proteomes" id="UP000542776"/>
    </source>
</evidence>
<sequence length="61" mass="5677">MALIVFAGLGVFNSTQPDQNIGGAANSGVNTAPATATGSSSTTVTPGQSNAGGAAKGTAPN</sequence>
<organism evidence="2 3">
    <name type="scientific">Aureimonas pseudogalii</name>
    <dbReference type="NCBI Taxonomy" id="1744844"/>
    <lineage>
        <taxon>Bacteria</taxon>
        <taxon>Pseudomonadati</taxon>
        <taxon>Pseudomonadota</taxon>
        <taxon>Alphaproteobacteria</taxon>
        <taxon>Hyphomicrobiales</taxon>
        <taxon>Aurantimonadaceae</taxon>
        <taxon>Aureimonas</taxon>
    </lineage>
</organism>
<evidence type="ECO:0000313" key="2">
    <source>
        <dbReference type="EMBL" id="MBB3996188.1"/>
    </source>
</evidence>
<evidence type="ECO:0000256" key="1">
    <source>
        <dbReference type="SAM" id="MobiDB-lite"/>
    </source>
</evidence>